<accession>A0AAE0YT41</accession>
<keyword evidence="2" id="KW-1185">Reference proteome</keyword>
<name>A0AAE0YT41_9GAST</name>
<evidence type="ECO:0000313" key="1">
    <source>
        <dbReference type="EMBL" id="KAK3756799.1"/>
    </source>
</evidence>
<comment type="caution">
    <text evidence="1">The sequence shown here is derived from an EMBL/GenBank/DDBJ whole genome shotgun (WGS) entry which is preliminary data.</text>
</comment>
<dbReference type="EMBL" id="JAWDGP010005470">
    <property type="protein sequence ID" value="KAK3756799.1"/>
    <property type="molecule type" value="Genomic_DNA"/>
</dbReference>
<gene>
    <name evidence="1" type="ORF">RRG08_003917</name>
</gene>
<organism evidence="1 2">
    <name type="scientific">Elysia crispata</name>
    <name type="common">lettuce slug</name>
    <dbReference type="NCBI Taxonomy" id="231223"/>
    <lineage>
        <taxon>Eukaryota</taxon>
        <taxon>Metazoa</taxon>
        <taxon>Spiralia</taxon>
        <taxon>Lophotrochozoa</taxon>
        <taxon>Mollusca</taxon>
        <taxon>Gastropoda</taxon>
        <taxon>Heterobranchia</taxon>
        <taxon>Euthyneura</taxon>
        <taxon>Panpulmonata</taxon>
        <taxon>Sacoglossa</taxon>
        <taxon>Placobranchoidea</taxon>
        <taxon>Plakobranchidae</taxon>
        <taxon>Elysia</taxon>
    </lineage>
</organism>
<proteinExistence type="predicted"/>
<dbReference type="Proteomes" id="UP001283361">
    <property type="component" value="Unassembled WGS sequence"/>
</dbReference>
<evidence type="ECO:0000313" key="2">
    <source>
        <dbReference type="Proteomes" id="UP001283361"/>
    </source>
</evidence>
<dbReference type="AlphaFoldDB" id="A0AAE0YT41"/>
<reference evidence="1" key="1">
    <citation type="journal article" date="2023" name="G3 (Bethesda)">
        <title>A reference genome for the long-term kleptoplast-retaining sea slug Elysia crispata morphotype clarki.</title>
        <authorList>
            <person name="Eastman K.E."/>
            <person name="Pendleton A.L."/>
            <person name="Shaikh M.A."/>
            <person name="Suttiyut T."/>
            <person name="Ogas R."/>
            <person name="Tomko P."/>
            <person name="Gavelis G."/>
            <person name="Widhalm J.R."/>
            <person name="Wisecaver J.H."/>
        </authorList>
    </citation>
    <scope>NUCLEOTIDE SEQUENCE</scope>
    <source>
        <strain evidence="1">ECLA1</strain>
    </source>
</reference>
<protein>
    <submittedName>
        <fullName evidence="1">Uncharacterized protein</fullName>
    </submittedName>
</protein>
<sequence length="70" mass="7797">MFLAGVVSSNPVNIYSDLTCVANPHVPGWCERFLVIHLIEVIWRAASSAQLYLTEVHGLAGMSWRSVVFH</sequence>